<dbReference type="HOGENOM" id="CLU_1304342_0_0_11"/>
<proteinExistence type="predicted"/>
<organism evidence="2 3">
    <name type="scientific">Streptomyces venezuelae (strain ATCC 10712 / CBS 650.69 / DSM 40230 / JCM 4526 / NBRC 13096 / PD 04745)</name>
    <dbReference type="NCBI Taxonomy" id="953739"/>
    <lineage>
        <taxon>Bacteria</taxon>
        <taxon>Bacillati</taxon>
        <taxon>Actinomycetota</taxon>
        <taxon>Actinomycetes</taxon>
        <taxon>Kitasatosporales</taxon>
        <taxon>Streptomycetaceae</taxon>
        <taxon>Streptomyces</taxon>
    </lineage>
</organism>
<dbReference type="KEGG" id="sve:SVEN_6936"/>
<dbReference type="Proteomes" id="UP000006854">
    <property type="component" value="Chromosome"/>
</dbReference>
<protein>
    <submittedName>
        <fullName evidence="2">Uncharacterized protein</fullName>
    </submittedName>
</protein>
<evidence type="ECO:0000256" key="1">
    <source>
        <dbReference type="SAM" id="MobiDB-lite"/>
    </source>
</evidence>
<feature type="compositionally biased region" description="Low complexity" evidence="1">
    <location>
        <begin position="64"/>
        <end position="73"/>
    </location>
</feature>
<reference evidence="2 3" key="1">
    <citation type="journal article" date="2011" name="BMC Genomics">
        <title>Genome-wide analysis of the role of GlnR in Streptomyces venezuelae provides new insights into global nitrogen regulation in actinomycetes.</title>
        <authorList>
            <person name="Pullan S.T."/>
            <person name="Bibb M.J."/>
            <person name="Merrick M."/>
        </authorList>
    </citation>
    <scope>NUCLEOTIDE SEQUENCE [LARGE SCALE GENOMIC DNA]</scope>
    <source>
        <strain evidence="2">ATCC 10712</strain>
    </source>
</reference>
<dbReference type="STRING" id="953739.SVEN_6936"/>
<name>F2RK66_STRVP</name>
<dbReference type="AlphaFoldDB" id="F2RK66"/>
<dbReference type="EMBL" id="FR845719">
    <property type="protein sequence ID" value="CCA60222.1"/>
    <property type="molecule type" value="Genomic_DNA"/>
</dbReference>
<gene>
    <name evidence="2" type="ordered locus">SVEN_6936</name>
</gene>
<keyword evidence="3" id="KW-1185">Reference proteome</keyword>
<feature type="compositionally biased region" description="Basic and acidic residues" evidence="1">
    <location>
        <begin position="22"/>
        <end position="47"/>
    </location>
</feature>
<feature type="compositionally biased region" description="Basic residues" evidence="1">
    <location>
        <begin position="1"/>
        <end position="10"/>
    </location>
</feature>
<evidence type="ECO:0000313" key="2">
    <source>
        <dbReference type="EMBL" id="CCA60222.1"/>
    </source>
</evidence>
<evidence type="ECO:0000313" key="3">
    <source>
        <dbReference type="Proteomes" id="UP000006854"/>
    </source>
</evidence>
<accession>F2RK66</accession>
<feature type="region of interest" description="Disordered" evidence="1">
    <location>
        <begin position="1"/>
        <end position="81"/>
    </location>
</feature>
<sequence>MRPVRLRAARPARPPGPPPYGEHAEAHEADRRDHPHRREEPEGHGGRGGDGQDEQGHAGGAEAGGAPAEAVPPHHAPRAARPRVGVPEGVQLAAERFIAPKAGLDAFEELPFLVGELGIVHHELPSSVERSGHRSRHAQGRPETVPVCREPCVEVLEGGVEDRDGVAVPGFGEVLLAVRAVLEHASRLVGARESPCTPFVRSAGPGAHRTP</sequence>